<feature type="compositionally biased region" description="Low complexity" evidence="1">
    <location>
        <begin position="892"/>
        <end position="903"/>
    </location>
</feature>
<dbReference type="GO" id="GO:0004519">
    <property type="term" value="F:endonuclease activity"/>
    <property type="evidence" value="ECO:0007669"/>
    <property type="project" value="InterPro"/>
</dbReference>
<feature type="domain" description="DOD-type homing endonuclease" evidence="2">
    <location>
        <begin position="215"/>
        <end position="334"/>
    </location>
</feature>
<dbReference type="InterPro" id="IPR006142">
    <property type="entry name" value="INTEIN"/>
</dbReference>
<dbReference type="Proteomes" id="UP000235363">
    <property type="component" value="Unassembled WGS sequence"/>
</dbReference>
<dbReference type="Gene3D" id="3.10.28.10">
    <property type="entry name" value="Homing endonucleases"/>
    <property type="match status" value="1"/>
</dbReference>
<accession>A0A2N6T290</accession>
<dbReference type="Pfam" id="PF14528">
    <property type="entry name" value="LAGLIDADG_3"/>
    <property type="match status" value="1"/>
</dbReference>
<dbReference type="GO" id="GO:0016539">
    <property type="term" value="P:intein-mediated protein splicing"/>
    <property type="evidence" value="ECO:0007669"/>
    <property type="project" value="InterPro"/>
</dbReference>
<dbReference type="PRINTS" id="PR00379">
    <property type="entry name" value="INTEIN"/>
</dbReference>
<dbReference type="RefSeq" id="WP_102211773.1">
    <property type="nucleotide sequence ID" value="NZ_PNHF01000001.1"/>
</dbReference>
<dbReference type="EMBL" id="PNHF01000001">
    <property type="protein sequence ID" value="PMC63414.1"/>
    <property type="molecule type" value="Genomic_DNA"/>
</dbReference>
<feature type="region of interest" description="Disordered" evidence="1">
    <location>
        <begin position="892"/>
        <end position="914"/>
    </location>
</feature>
<comment type="caution">
    <text evidence="3">The sequence shown here is derived from an EMBL/GenBank/DDBJ whole genome shotgun (WGS) entry which is preliminary data.</text>
</comment>
<evidence type="ECO:0000313" key="3">
    <source>
        <dbReference type="EMBL" id="PMC63414.1"/>
    </source>
</evidence>
<dbReference type="InterPro" id="IPR004860">
    <property type="entry name" value="LAGLIDADG_dom"/>
</dbReference>
<evidence type="ECO:0000256" key="1">
    <source>
        <dbReference type="SAM" id="MobiDB-lite"/>
    </source>
</evidence>
<protein>
    <recommendedName>
        <fullName evidence="2">DOD-type homing endonuclease domain-containing protein</fullName>
    </recommendedName>
</protein>
<dbReference type="InterPro" id="IPR004042">
    <property type="entry name" value="Intein_endonuc_central"/>
</dbReference>
<sequence>MTDHTDLIRRTILAETAGWSPAQRAALLHRLDRETTRATVAQQHPTAGALAQAIEPTTVQTPALEAIDQALEWALSTRDARLAISMPPQEGKLVAHDTPVPTPTGWTTHGELRPGDQVMHPSGRPVTVTAIHPEAMATMRVHIDGNDHIDVHPRHEWTIHRNGHPAPRTVETQWLADHAITTGPAGRRGCKYLNHLPHRDAFTLPDANLPIDPYTLGLWLGDGRASGAYIHHDAADDYQYAYPVTSTWTHKDTGVVQDYLGGGFRTALRALGLLSNKHIPSAYLRASEAQRRALLAGLIDSDGHVPATGNQVCFDNTNRRLVADVAELVRTLGYRAGEHRPIAPSDGGTGVHGQQITGRREMWRIAFSPHDGIVPTRLPRYEGRITARAARRRIPITGIEPIPPRPGRCITVDAPDGLYLVGRTMVPTHNSQRVGVWGVVRALVQDPERRVVLASYAEHLARGMARQVRNIIREHGHGARDPLTGAPLVDKLGLALADDNASAGSWQLAGHKGGLFAVGVGGGLTGKSAEVLVIDDPLKGMSEADSVVEREKVITWYDSVAQTRLAAGAPVIIIQTRWHEDDLTGHVLAQDKQAGRSSWRVVNIPAVSTPGVPDALGRPAGEAMQSARGRTPEDFARIRQDVGERVWSALYLGQPTPAGGGLFAREWFDRHRAPNVGGTTAARIVSVDPAETGKADEAGIIGLTVTADGRAWVTDDRSGRMQSDEWARTAVLLALETQATEVLFEAFTTGPTYERVIEEAWRRVRDEARLLRSHNNDLAAAALAYARLEDRPADPLASIRQIDGVPIPDQTDPPFRIRPWRAKGDKVARAAGTRQAASTGRLRMVGTHPELEEQATRWLPGQDSPDRMDALTQGFERCMQLVGAEAQIATPGMPSAAPAPSSGVGPGFWASPIG</sequence>
<name>A0A2N6T290_9CORY</name>
<proteinExistence type="predicted"/>
<dbReference type="SUPFAM" id="SSF55608">
    <property type="entry name" value="Homing endonucleases"/>
    <property type="match status" value="1"/>
</dbReference>
<dbReference type="PROSITE" id="PS50819">
    <property type="entry name" value="INTEIN_ENDONUCLEASE"/>
    <property type="match status" value="1"/>
</dbReference>
<reference evidence="3 4" key="1">
    <citation type="submission" date="2017-09" db="EMBL/GenBank/DDBJ databases">
        <title>Bacterial strain isolated from the female urinary microbiota.</title>
        <authorList>
            <person name="Thomas-White K."/>
            <person name="Kumar N."/>
            <person name="Forster S."/>
            <person name="Putonti C."/>
            <person name="Lawley T."/>
            <person name="Wolfe A.J."/>
        </authorList>
    </citation>
    <scope>NUCLEOTIDE SEQUENCE [LARGE SCALE GENOMIC DNA]</scope>
    <source>
        <strain evidence="3 4">UMB0908</strain>
    </source>
</reference>
<dbReference type="InterPro" id="IPR027434">
    <property type="entry name" value="Homing_endonucl"/>
</dbReference>
<dbReference type="AlphaFoldDB" id="A0A2N6T290"/>
<gene>
    <name evidence="3" type="ORF">CJ204_00920</name>
</gene>
<organism evidence="3 4">
    <name type="scientific">Corynebacterium xerosis</name>
    <dbReference type="NCBI Taxonomy" id="1725"/>
    <lineage>
        <taxon>Bacteria</taxon>
        <taxon>Bacillati</taxon>
        <taxon>Actinomycetota</taxon>
        <taxon>Actinomycetes</taxon>
        <taxon>Mycobacteriales</taxon>
        <taxon>Corynebacteriaceae</taxon>
        <taxon>Corynebacterium</taxon>
    </lineage>
</organism>
<evidence type="ECO:0000259" key="2">
    <source>
        <dbReference type="PROSITE" id="PS50819"/>
    </source>
</evidence>
<evidence type="ECO:0000313" key="4">
    <source>
        <dbReference type="Proteomes" id="UP000235363"/>
    </source>
</evidence>